<evidence type="ECO:0008006" key="5">
    <source>
        <dbReference type="Google" id="ProtNLM"/>
    </source>
</evidence>
<feature type="compositionally biased region" description="Basic and acidic residues" evidence="1">
    <location>
        <begin position="19"/>
        <end position="39"/>
    </location>
</feature>
<dbReference type="EMBL" id="JBHLWM010000011">
    <property type="protein sequence ID" value="MFC0243486.1"/>
    <property type="molecule type" value="Genomic_DNA"/>
</dbReference>
<name>A0ABV6F073_9BRAD</name>
<accession>A0ABV6F073</accession>
<gene>
    <name evidence="3" type="ORF">ACFFJ6_23585</name>
</gene>
<dbReference type="Proteomes" id="UP001589775">
    <property type="component" value="Unassembled WGS sequence"/>
</dbReference>
<keyword evidence="2" id="KW-1133">Transmembrane helix</keyword>
<feature type="compositionally biased region" description="Low complexity" evidence="1">
    <location>
        <begin position="72"/>
        <end position="86"/>
    </location>
</feature>
<reference evidence="3 4" key="1">
    <citation type="submission" date="2024-09" db="EMBL/GenBank/DDBJ databases">
        <authorList>
            <person name="Sun Q."/>
            <person name="Mori K."/>
        </authorList>
    </citation>
    <scope>NUCLEOTIDE SEQUENCE [LARGE SCALE GENOMIC DNA]</scope>
    <source>
        <strain evidence="3 4">KCTC 23279</strain>
    </source>
</reference>
<protein>
    <recommendedName>
        <fullName evidence="5">SPOR domain-containing protein</fullName>
    </recommendedName>
</protein>
<comment type="caution">
    <text evidence="3">The sequence shown here is derived from an EMBL/GenBank/DDBJ whole genome shotgun (WGS) entry which is preliminary data.</text>
</comment>
<keyword evidence="2" id="KW-0472">Membrane</keyword>
<evidence type="ECO:0000313" key="3">
    <source>
        <dbReference type="EMBL" id="MFC0243486.1"/>
    </source>
</evidence>
<evidence type="ECO:0000256" key="2">
    <source>
        <dbReference type="SAM" id="Phobius"/>
    </source>
</evidence>
<evidence type="ECO:0000313" key="4">
    <source>
        <dbReference type="Proteomes" id="UP001589775"/>
    </source>
</evidence>
<feature type="region of interest" description="Disordered" evidence="1">
    <location>
        <begin position="1"/>
        <end position="40"/>
    </location>
</feature>
<feature type="compositionally biased region" description="Polar residues" evidence="1">
    <location>
        <begin position="1"/>
        <end position="12"/>
    </location>
</feature>
<evidence type="ECO:0000256" key="1">
    <source>
        <dbReference type="SAM" id="MobiDB-lite"/>
    </source>
</evidence>
<organism evidence="3 4">
    <name type="scientific">Rhodopseudomonas telluris</name>
    <dbReference type="NCBI Taxonomy" id="644215"/>
    <lineage>
        <taxon>Bacteria</taxon>
        <taxon>Pseudomonadati</taxon>
        <taxon>Pseudomonadota</taxon>
        <taxon>Alphaproteobacteria</taxon>
        <taxon>Hyphomicrobiales</taxon>
        <taxon>Nitrobacteraceae</taxon>
        <taxon>Rhodopseudomonas</taxon>
    </lineage>
</organism>
<proteinExistence type="predicted"/>
<feature type="compositionally biased region" description="Polar residues" evidence="1">
    <location>
        <begin position="94"/>
        <end position="110"/>
    </location>
</feature>
<keyword evidence="4" id="KW-1185">Reference proteome</keyword>
<keyword evidence="2" id="KW-0812">Transmembrane</keyword>
<sequence length="120" mass="12398">MAQGNSQGSSTDYPYRSDSPQDHRDSARFEPEIAGEPHQRRAPMITGAIIAVAALIALGFGAVFYSMNASSVDPKTAPVATTVPDTPLSPAAQEAQSKQSPGTTKTQPGVTTGAAPSRAQ</sequence>
<feature type="region of interest" description="Disordered" evidence="1">
    <location>
        <begin position="72"/>
        <end position="120"/>
    </location>
</feature>
<feature type="transmembrane region" description="Helical" evidence="2">
    <location>
        <begin position="44"/>
        <end position="65"/>
    </location>
</feature>